<evidence type="ECO:0000313" key="5">
    <source>
        <dbReference type="EMBL" id="KAF4652652.1"/>
    </source>
</evidence>
<dbReference type="PANTHER" id="PTHR12411">
    <property type="entry name" value="CYSTEINE PROTEASE FAMILY C1-RELATED"/>
    <property type="match status" value="1"/>
</dbReference>
<feature type="signal peptide" evidence="3">
    <location>
        <begin position="1"/>
        <end position="23"/>
    </location>
</feature>
<dbReference type="InterPro" id="IPR000169">
    <property type="entry name" value="Pept_cys_AS"/>
</dbReference>
<organism evidence="5 6">
    <name type="scientific">Perkinsus chesapeaki</name>
    <name type="common">Clam parasite</name>
    <name type="synonym">Perkinsus andrewsi</name>
    <dbReference type="NCBI Taxonomy" id="330153"/>
    <lineage>
        <taxon>Eukaryota</taxon>
        <taxon>Sar</taxon>
        <taxon>Alveolata</taxon>
        <taxon>Perkinsozoa</taxon>
        <taxon>Perkinsea</taxon>
        <taxon>Perkinsida</taxon>
        <taxon>Perkinsidae</taxon>
        <taxon>Perkinsus</taxon>
    </lineage>
</organism>
<dbReference type="PROSITE" id="PS00139">
    <property type="entry name" value="THIOL_PROTEASE_CYS"/>
    <property type="match status" value="1"/>
</dbReference>
<proteinExistence type="inferred from homology"/>
<evidence type="ECO:0000259" key="4">
    <source>
        <dbReference type="SMART" id="SM00645"/>
    </source>
</evidence>
<dbReference type="SMART" id="SM00645">
    <property type="entry name" value="Pept_C1"/>
    <property type="match status" value="1"/>
</dbReference>
<protein>
    <recommendedName>
        <fullName evidence="4">Peptidase C1A papain C-terminal domain-containing protein</fullName>
    </recommendedName>
</protein>
<dbReference type="Proteomes" id="UP000591131">
    <property type="component" value="Unassembled WGS sequence"/>
</dbReference>
<feature type="chain" id="PRO_5029473197" description="Peptidase C1A papain C-terminal domain-containing protein" evidence="3">
    <location>
        <begin position="24"/>
        <end position="343"/>
    </location>
</feature>
<accession>A0A7J6L0E1</accession>
<gene>
    <name evidence="5" type="ORF">FOL47_010914</name>
</gene>
<keyword evidence="6" id="KW-1185">Reference proteome</keyword>
<dbReference type="InterPro" id="IPR038765">
    <property type="entry name" value="Papain-like_cys_pep_sf"/>
</dbReference>
<comment type="similarity">
    <text evidence="1">Belongs to the peptidase C1 family.</text>
</comment>
<dbReference type="GO" id="GO:0008234">
    <property type="term" value="F:cysteine-type peptidase activity"/>
    <property type="evidence" value="ECO:0007669"/>
    <property type="project" value="InterPro"/>
</dbReference>
<dbReference type="Pfam" id="PF00112">
    <property type="entry name" value="Peptidase_C1"/>
    <property type="match status" value="1"/>
</dbReference>
<dbReference type="AlphaFoldDB" id="A0A7J6L0E1"/>
<evidence type="ECO:0000256" key="2">
    <source>
        <dbReference type="ARBA" id="ARBA00023145"/>
    </source>
</evidence>
<evidence type="ECO:0000256" key="1">
    <source>
        <dbReference type="ARBA" id="ARBA00008455"/>
    </source>
</evidence>
<dbReference type="InterPro" id="IPR000668">
    <property type="entry name" value="Peptidase_C1A_C"/>
</dbReference>
<sequence length="343" mass="38294">MTSPSLPSIIGLVLCAHLATCVAIPKLTTVFKDLKTQKGLEYTPDEEAEHLSRFQEELDMLTEAQSDEELSVLFDETRPAIMQSLVDEINLKQNTWTASVDQGRFKGATIRDAKRLCGTSMEITEPLIQVDYPEEDLKDLPDSFDSRTGFEECRDVIGHVRDQSDCGSCWAFGATEAFNDRVCIKSNGTQTALMSPGDMLACCSLFKLCLAFGCSGGNPLSSWTFLYSQGIVTGGDYVAKDKMTEADGCWPYNFPKCAHHMKSSEYPECAKDPYSTPECVSSCPNTKYQTSFEKDRIYTTKPLPDYFFFSESIKKEIMTNGPVSVMIVGLWMRPVRSKFVLLD</sequence>
<dbReference type="SUPFAM" id="SSF54001">
    <property type="entry name" value="Cysteine proteinases"/>
    <property type="match status" value="1"/>
</dbReference>
<feature type="non-terminal residue" evidence="5">
    <location>
        <position position="343"/>
    </location>
</feature>
<name>A0A7J6L0E1_PERCH</name>
<reference evidence="5 6" key="1">
    <citation type="submission" date="2020-04" db="EMBL/GenBank/DDBJ databases">
        <title>Perkinsus chesapeaki whole genome sequence.</title>
        <authorList>
            <person name="Bogema D.R."/>
        </authorList>
    </citation>
    <scope>NUCLEOTIDE SEQUENCE [LARGE SCALE GENOMIC DNA]</scope>
    <source>
        <strain evidence="5">ATCC PRA-425</strain>
    </source>
</reference>
<dbReference type="EMBL" id="JAAPAO010000899">
    <property type="protein sequence ID" value="KAF4652652.1"/>
    <property type="molecule type" value="Genomic_DNA"/>
</dbReference>
<evidence type="ECO:0000256" key="3">
    <source>
        <dbReference type="SAM" id="SignalP"/>
    </source>
</evidence>
<dbReference type="GO" id="GO:0006508">
    <property type="term" value="P:proteolysis"/>
    <property type="evidence" value="ECO:0007669"/>
    <property type="project" value="InterPro"/>
</dbReference>
<keyword evidence="3" id="KW-0732">Signal</keyword>
<evidence type="ECO:0000313" key="6">
    <source>
        <dbReference type="Proteomes" id="UP000591131"/>
    </source>
</evidence>
<keyword evidence="2" id="KW-0865">Zymogen</keyword>
<dbReference type="OrthoDB" id="190265at2759"/>
<dbReference type="Gene3D" id="3.90.70.10">
    <property type="entry name" value="Cysteine proteinases"/>
    <property type="match status" value="1"/>
</dbReference>
<comment type="caution">
    <text evidence="5">The sequence shown here is derived from an EMBL/GenBank/DDBJ whole genome shotgun (WGS) entry which is preliminary data.</text>
</comment>
<dbReference type="InterPro" id="IPR013128">
    <property type="entry name" value="Peptidase_C1A"/>
</dbReference>
<feature type="domain" description="Peptidase C1A papain C-terminal" evidence="4">
    <location>
        <begin position="140"/>
        <end position="341"/>
    </location>
</feature>